<feature type="region of interest" description="Disordered" evidence="1">
    <location>
        <begin position="70"/>
        <end position="125"/>
    </location>
</feature>
<accession>E5ACL7</accession>
<dbReference type="OMA" id="RTVIACK"/>
<evidence type="ECO:0000313" key="2">
    <source>
        <dbReference type="EMBL" id="CBY02219.1"/>
    </source>
</evidence>
<proteinExistence type="predicted"/>
<organism evidence="2 3">
    <name type="scientific">Leptosphaeria maculans (strain JN3 / isolate v23.1.3 / race Av1-4-5-6-7-8)</name>
    <name type="common">Blackleg fungus</name>
    <name type="synonym">Phoma lingam</name>
    <dbReference type="NCBI Taxonomy" id="985895"/>
    <lineage>
        <taxon>Eukaryota</taxon>
        <taxon>Fungi</taxon>
        <taxon>Dikarya</taxon>
        <taxon>Ascomycota</taxon>
        <taxon>Pezizomycotina</taxon>
        <taxon>Dothideomycetes</taxon>
        <taxon>Pleosporomycetidae</taxon>
        <taxon>Pleosporales</taxon>
        <taxon>Pleosporineae</taxon>
        <taxon>Leptosphaeriaceae</taxon>
        <taxon>Plenodomus</taxon>
        <taxon>Plenodomus lingam/Leptosphaeria maculans species complex</taxon>
    </lineage>
</organism>
<dbReference type="VEuPathDB" id="FungiDB:LEMA_P010060.1"/>
<dbReference type="EMBL" id="FP929139">
    <property type="protein sequence ID" value="CBY02219.1"/>
    <property type="molecule type" value="Genomic_DNA"/>
</dbReference>
<keyword evidence="3" id="KW-1185">Reference proteome</keyword>
<name>E5ACL7_LEPMJ</name>
<reference evidence="3" key="1">
    <citation type="journal article" date="2011" name="Nat. Commun.">
        <title>Effector diversification within compartments of the Leptosphaeria maculans genome affected by Repeat-Induced Point mutations.</title>
        <authorList>
            <person name="Rouxel T."/>
            <person name="Grandaubert J."/>
            <person name="Hane J.K."/>
            <person name="Hoede C."/>
            <person name="van de Wouw A.P."/>
            <person name="Couloux A."/>
            <person name="Dominguez V."/>
            <person name="Anthouard V."/>
            <person name="Bally P."/>
            <person name="Bourras S."/>
            <person name="Cozijnsen A.J."/>
            <person name="Ciuffetti L.M."/>
            <person name="Degrave A."/>
            <person name="Dilmaghani A."/>
            <person name="Duret L."/>
            <person name="Fudal I."/>
            <person name="Goodwin S.B."/>
            <person name="Gout L."/>
            <person name="Glaser N."/>
            <person name="Linglin J."/>
            <person name="Kema G.H.J."/>
            <person name="Lapalu N."/>
            <person name="Lawrence C.B."/>
            <person name="May K."/>
            <person name="Meyer M."/>
            <person name="Ollivier B."/>
            <person name="Poulain J."/>
            <person name="Schoch C.L."/>
            <person name="Simon A."/>
            <person name="Spatafora J.W."/>
            <person name="Stachowiak A."/>
            <person name="Turgeon B.G."/>
            <person name="Tyler B.M."/>
            <person name="Vincent D."/>
            <person name="Weissenbach J."/>
            <person name="Amselem J."/>
            <person name="Quesneville H."/>
            <person name="Oliver R.P."/>
            <person name="Wincker P."/>
            <person name="Balesdent M.-H."/>
            <person name="Howlett B.J."/>
        </authorList>
    </citation>
    <scope>NUCLEOTIDE SEQUENCE [LARGE SCALE GENOMIC DNA]</scope>
    <source>
        <strain evidence="3">JN3 / isolate v23.1.3 / race Av1-4-5-6-7-8</strain>
    </source>
</reference>
<evidence type="ECO:0000313" key="3">
    <source>
        <dbReference type="Proteomes" id="UP000002668"/>
    </source>
</evidence>
<dbReference type="AlphaFoldDB" id="E5ACL7"/>
<dbReference type="eggNOG" id="ENOG502T55V">
    <property type="taxonomic scope" value="Eukaryota"/>
</dbReference>
<dbReference type="RefSeq" id="XP_003845698.1">
    <property type="nucleotide sequence ID" value="XM_003845650.1"/>
</dbReference>
<dbReference type="HOGENOM" id="CLU_138065_0_0_1"/>
<dbReference type="Proteomes" id="UP000002668">
    <property type="component" value="Genome"/>
</dbReference>
<evidence type="ECO:0000256" key="1">
    <source>
        <dbReference type="SAM" id="MobiDB-lite"/>
    </source>
</evidence>
<dbReference type="OrthoDB" id="5371646at2759"/>
<protein>
    <recommendedName>
        <fullName evidence="4">Myb-like domain-containing protein</fullName>
    </recommendedName>
</protein>
<evidence type="ECO:0008006" key="4">
    <source>
        <dbReference type="Google" id="ProtNLM"/>
    </source>
</evidence>
<feature type="compositionally biased region" description="Acidic residues" evidence="1">
    <location>
        <begin position="115"/>
        <end position="125"/>
    </location>
</feature>
<dbReference type="GeneID" id="13289404"/>
<dbReference type="InParanoid" id="E5ACL7"/>
<gene>
    <name evidence="2" type="ORF">LEMA_P010060.1</name>
</gene>
<sequence length="145" mass="15912">MSVTSTPTKGTKAGGWTDRELLVYLFGLVEYSQVKLDIKNAPRPNGRTVRACEQKIQGLKSHLKVDLEALRSGAPVSAGDGTPVAKKGRKRKGDDDGDVQGTPTKRGRTKKMDAETEIDEDDEETIDVKVKSEIKDEVDILEEEV</sequence>